<organism evidence="1 2">
    <name type="scientific">Kosakonia phage Kc263</name>
    <dbReference type="NCBI Taxonomy" id="2863194"/>
    <lineage>
        <taxon>Viruses</taxon>
        <taxon>Duplodnaviria</taxon>
        <taxon>Heunggongvirae</taxon>
        <taxon>Uroviricota</taxon>
        <taxon>Caudoviricetes</taxon>
        <taxon>Chimalliviridae</taxon>
        <taxon>Branisovskavirus</taxon>
        <taxon>Branisovskavirus Kc263</taxon>
    </lineage>
</organism>
<dbReference type="RefSeq" id="YP_010676912.1">
    <property type="nucleotide sequence ID" value="NC_071015.1"/>
</dbReference>
<dbReference type="Proteomes" id="UP000828443">
    <property type="component" value="Segment"/>
</dbReference>
<accession>A0AAE7WFV0</accession>
<sequence>MSIATAVNLNSFDGDTLESYHRSAKRITRVLNTTNPIFLIHYHPTVRSSTAKLNTPLAQFNYNKNKRSAFFNFTDAGKMITELNHLLSGIKMFPEKDYTVTTSIGRIRFNCRQMWFLDNGERYNIPHDEVNSFYTNLIGSLVNFRETNPKGTDCPFHTTEVYTNGKREQTMFLVTHHGDHRHDVPMSFLRYVQNGDSGKLTLRYGRTELFWASNHISGMTWLEFIETLHASLEKLEDNLDKDHLHLLFTKHPILKKYNTYISTMQSFGKIWLTINTDMAPTNNKVMFMVDQTNFDHLRTFIGGVKYFLQDR</sequence>
<dbReference type="EMBL" id="MZ348422">
    <property type="protein sequence ID" value="QYN80100.1"/>
    <property type="molecule type" value="Genomic_DNA"/>
</dbReference>
<reference evidence="1" key="1">
    <citation type="journal article" date="2021" name="Viruses">
        <title>Novel Viruses That Lyse Plant and Human Strains of Kosakonia cowanii.</title>
        <authorList>
            <person name="Petrzik K."/>
            <person name="Brazdova S."/>
            <person name="Krawczyk K."/>
        </authorList>
    </citation>
    <scope>NUCLEOTIDE SEQUENCE</scope>
</reference>
<proteinExistence type="predicted"/>
<name>A0AAE7WFV0_9CAUD</name>
<dbReference type="GeneID" id="77953277"/>
<keyword evidence="2" id="KW-1185">Reference proteome</keyword>
<protein>
    <submittedName>
        <fullName evidence="1">Uncharacterized protein</fullName>
    </submittedName>
</protein>
<evidence type="ECO:0000313" key="2">
    <source>
        <dbReference type="Proteomes" id="UP000828443"/>
    </source>
</evidence>
<dbReference type="KEGG" id="vg:77953277"/>
<evidence type="ECO:0000313" key="1">
    <source>
        <dbReference type="EMBL" id="QYN80100.1"/>
    </source>
</evidence>